<feature type="binding site" evidence="8">
    <location>
        <begin position="181"/>
        <end position="185"/>
    </location>
    <ligand>
        <name>GTP</name>
        <dbReference type="ChEBI" id="CHEBI:37565"/>
    </ligand>
</feature>
<evidence type="ECO:0000313" key="11">
    <source>
        <dbReference type="EMBL" id="ATZ18697.1"/>
    </source>
</evidence>
<organism evidence="11 12">
    <name type="scientific">Williamsoniiplasma somnilux</name>
    <dbReference type="NCBI Taxonomy" id="215578"/>
    <lineage>
        <taxon>Bacteria</taxon>
        <taxon>Bacillati</taxon>
        <taxon>Mycoplasmatota</taxon>
        <taxon>Mollicutes</taxon>
        <taxon>Entomoplasmatales</taxon>
        <taxon>Williamsoniiplasma</taxon>
    </lineage>
</organism>
<evidence type="ECO:0000256" key="1">
    <source>
        <dbReference type="ARBA" id="ARBA00007733"/>
    </source>
</evidence>
<evidence type="ECO:0000256" key="2">
    <source>
        <dbReference type="ARBA" id="ARBA00020675"/>
    </source>
</evidence>
<dbReference type="SUPFAM" id="SSF52156">
    <property type="entry name" value="Initiation factor IF2/eIF5b, domain 3"/>
    <property type="match status" value="1"/>
</dbReference>
<dbReference type="AlphaFoldDB" id="A0A2K8NY32"/>
<dbReference type="SUPFAM" id="SSF50447">
    <property type="entry name" value="Translation proteins"/>
    <property type="match status" value="2"/>
</dbReference>
<dbReference type="NCBIfam" id="TIGR00487">
    <property type="entry name" value="IF-2"/>
    <property type="match status" value="1"/>
</dbReference>
<comment type="subcellular location">
    <subcellularLocation>
        <location evidence="8">Cytoplasm</location>
    </subcellularLocation>
</comment>
<dbReference type="InterPro" id="IPR000795">
    <property type="entry name" value="T_Tr_GTP-bd_dom"/>
</dbReference>
<dbReference type="NCBIfam" id="TIGR00231">
    <property type="entry name" value="small_GTP"/>
    <property type="match status" value="1"/>
</dbReference>
<dbReference type="Gene3D" id="2.40.30.10">
    <property type="entry name" value="Translation factors"/>
    <property type="match status" value="2"/>
</dbReference>
<dbReference type="GO" id="GO:0003924">
    <property type="term" value="F:GTPase activity"/>
    <property type="evidence" value="ECO:0007669"/>
    <property type="project" value="UniProtKB-UniRule"/>
</dbReference>
<feature type="binding site" evidence="8">
    <location>
        <begin position="235"/>
        <end position="238"/>
    </location>
    <ligand>
        <name>GTP</name>
        <dbReference type="ChEBI" id="CHEBI:37565"/>
    </ligand>
</feature>
<accession>A0A2K8NY32</accession>
<dbReference type="FunFam" id="2.40.30.10:FF:000054">
    <property type="entry name" value="Translation initiation factor IF-2"/>
    <property type="match status" value="1"/>
</dbReference>
<dbReference type="PROSITE" id="PS51722">
    <property type="entry name" value="G_TR_2"/>
    <property type="match status" value="1"/>
</dbReference>
<dbReference type="InterPro" id="IPR027417">
    <property type="entry name" value="P-loop_NTPase"/>
</dbReference>
<dbReference type="InterPro" id="IPR005225">
    <property type="entry name" value="Small_GTP-bd"/>
</dbReference>
<keyword evidence="5 8" id="KW-0648">Protein biosynthesis</keyword>
<dbReference type="EMBL" id="CP024965">
    <property type="protein sequence ID" value="ATZ18697.1"/>
    <property type="molecule type" value="Genomic_DNA"/>
</dbReference>
<dbReference type="InterPro" id="IPR000178">
    <property type="entry name" value="TF_IF2_bacterial-like"/>
</dbReference>
<dbReference type="PANTHER" id="PTHR43381">
    <property type="entry name" value="TRANSLATION INITIATION FACTOR IF-2-RELATED"/>
    <property type="match status" value="1"/>
</dbReference>
<evidence type="ECO:0000256" key="4">
    <source>
        <dbReference type="ARBA" id="ARBA00022741"/>
    </source>
</evidence>
<keyword evidence="6 8" id="KW-0342">GTP-binding</keyword>
<dbReference type="Proteomes" id="UP000232230">
    <property type="component" value="Chromosome"/>
</dbReference>
<proteinExistence type="inferred from homology"/>
<dbReference type="RefSeq" id="WP_024863220.1">
    <property type="nucleotide sequence ID" value="NZ_CP024965.1"/>
</dbReference>
<protein>
    <recommendedName>
        <fullName evidence="2 8">Translation initiation factor IF-2</fullName>
    </recommendedName>
</protein>
<dbReference type="Pfam" id="PF04760">
    <property type="entry name" value="IF2_N"/>
    <property type="match status" value="1"/>
</dbReference>
<dbReference type="FunFam" id="3.40.50.10050:FF:000001">
    <property type="entry name" value="Translation initiation factor IF-2"/>
    <property type="match status" value="1"/>
</dbReference>
<dbReference type="GO" id="GO:0005525">
    <property type="term" value="F:GTP binding"/>
    <property type="evidence" value="ECO:0007669"/>
    <property type="project" value="UniProtKB-KW"/>
</dbReference>
<dbReference type="InterPro" id="IPR023115">
    <property type="entry name" value="TIF_IF2_dom3"/>
</dbReference>
<evidence type="ECO:0000256" key="9">
    <source>
        <dbReference type="RuleBase" id="RU000644"/>
    </source>
</evidence>
<keyword evidence="4 8" id="KW-0547">Nucleotide-binding</keyword>
<dbReference type="InterPro" id="IPR036925">
    <property type="entry name" value="TIF_IF2_dom3_sf"/>
</dbReference>
<feature type="binding site" evidence="8">
    <location>
        <begin position="133"/>
        <end position="140"/>
    </location>
    <ligand>
        <name>GTP</name>
        <dbReference type="ChEBI" id="CHEBI:37565"/>
    </ligand>
</feature>
<dbReference type="GO" id="GO:0003743">
    <property type="term" value="F:translation initiation factor activity"/>
    <property type="evidence" value="ECO:0007669"/>
    <property type="project" value="UniProtKB-UniRule"/>
</dbReference>
<dbReference type="InterPro" id="IPR006847">
    <property type="entry name" value="IF2_N"/>
</dbReference>
<dbReference type="InterPro" id="IPR044145">
    <property type="entry name" value="IF2_II"/>
</dbReference>
<keyword evidence="8" id="KW-0963">Cytoplasm</keyword>
<dbReference type="Pfam" id="PF11987">
    <property type="entry name" value="IF-2"/>
    <property type="match status" value="1"/>
</dbReference>
<comment type="caution">
    <text evidence="8">Lacks conserved residue(s) required for the propagation of feature annotation.</text>
</comment>
<reference evidence="11 12" key="1">
    <citation type="submission" date="2017-11" db="EMBL/GenBank/DDBJ databases">
        <title>Genome sequence of Entomoplasma somnilux PYAN-1 (ATCC 49194).</title>
        <authorList>
            <person name="Lo W.-S."/>
            <person name="Gasparich G.E."/>
            <person name="Kuo C.-H."/>
        </authorList>
    </citation>
    <scope>NUCLEOTIDE SEQUENCE [LARGE SCALE GENOMIC DNA]</scope>
    <source>
        <strain evidence="11 12">PYAN-1</strain>
    </source>
</reference>
<dbReference type="FunFam" id="2.40.30.10:FF:000008">
    <property type="entry name" value="Translation initiation factor IF-2"/>
    <property type="match status" value="1"/>
</dbReference>
<dbReference type="InterPro" id="IPR015760">
    <property type="entry name" value="TIF_IF2"/>
</dbReference>
<keyword evidence="3 8" id="KW-0396">Initiation factor</keyword>
<dbReference type="FunFam" id="3.40.50.300:FF:000019">
    <property type="entry name" value="Translation initiation factor IF-2"/>
    <property type="match status" value="1"/>
</dbReference>
<dbReference type="Gene3D" id="3.40.50.10050">
    <property type="entry name" value="Translation initiation factor IF- 2, domain 3"/>
    <property type="match status" value="1"/>
</dbReference>
<dbReference type="Pfam" id="PF00009">
    <property type="entry name" value="GTP_EFTU"/>
    <property type="match status" value="1"/>
</dbReference>
<dbReference type="Pfam" id="PF22042">
    <property type="entry name" value="EF-G_D2"/>
    <property type="match status" value="1"/>
</dbReference>
<dbReference type="InterPro" id="IPR009000">
    <property type="entry name" value="Transl_B-barrel_sf"/>
</dbReference>
<comment type="function">
    <text evidence="7 8 9">One of the essential components for the initiation of protein synthesis. Protects formylmethionyl-tRNA from spontaneous hydrolysis and promotes its binding to the 30S ribosomal subunits. Also involved in the hydrolysis of GTP during the formation of the 70S ribosomal complex.</text>
</comment>
<sequence>MIKNNKYKKPNNVAAKKRAAEHTKNIKQQLNETTATGLIDGVFVFTEPLSIADFSKKIGKPITEIVKYFFAHGVMLNQNAILNESQIGELALEFGFDFKKEEVLTKENIFEQLQVEDNPEDLTPRAPIVTIMGHVDHGKTTLLDSMRNSNVVDGEAGGITQAIGAYQVKNKATNKSITFIDTPGHEAFTEMRSRGANATDIVILIVAADDGVKPQTEEAIDHAKQANVPIIVFVNKTDKPGADPEKVKVELMNYGLVAEEFGGDIPFIFGSAKQKIGLEELQETILLIADVLDLKANAKKFASGVVLEAHLDKAKGPVASILVQAGTLNMRDVLVAGPTFGAIKDIENANGLKITSAGPSKPVVIFGLNSVPNAGDKFLVMNDEKMARSIAEAQAEKQLAAERMTKQSFTLDSIKNHIDEGELKSINVIVKADTQGSVEALKGSLMKIDVDGVKINVIRASVGAISNSDITLAAAGQAIIYGFNVRPTANVRNKADEDGVDIRLHTIIYKVIEELEAAAKGMLDPIIEEKVLGQAEVRALFRHSAIGTIAGFHVVDGVIARNSKVRILRDGVVIYTGEISSLKHQKEDIKEAKISSEGGLTIKNFNDLKEGDVIEAYKTEEVSAY</sequence>
<keyword evidence="12" id="KW-1185">Reference proteome</keyword>
<dbReference type="KEGG" id="esx:ESOMN_v1c03150"/>
<dbReference type="CDD" id="cd03702">
    <property type="entry name" value="IF2_mtIF2_II"/>
    <property type="match status" value="1"/>
</dbReference>
<evidence type="ECO:0000256" key="3">
    <source>
        <dbReference type="ARBA" id="ARBA00022540"/>
    </source>
</evidence>
<dbReference type="CDD" id="cd03692">
    <property type="entry name" value="mtIF2_IVc"/>
    <property type="match status" value="1"/>
</dbReference>
<dbReference type="HAMAP" id="MF_00100_B">
    <property type="entry name" value="IF_2_B"/>
    <property type="match status" value="1"/>
</dbReference>
<dbReference type="PANTHER" id="PTHR43381:SF5">
    <property type="entry name" value="TR-TYPE G DOMAIN-CONTAINING PROTEIN"/>
    <property type="match status" value="1"/>
</dbReference>
<evidence type="ECO:0000256" key="7">
    <source>
        <dbReference type="ARBA" id="ARBA00025162"/>
    </source>
</evidence>
<dbReference type="GO" id="GO:0005829">
    <property type="term" value="C:cytosol"/>
    <property type="evidence" value="ECO:0007669"/>
    <property type="project" value="TreeGrafter"/>
</dbReference>
<evidence type="ECO:0000313" key="12">
    <source>
        <dbReference type="Proteomes" id="UP000232230"/>
    </source>
</evidence>
<name>A0A2K8NY32_9MOLU</name>
<feature type="domain" description="Tr-type G" evidence="10">
    <location>
        <begin position="124"/>
        <end position="295"/>
    </location>
</feature>
<evidence type="ECO:0000256" key="5">
    <source>
        <dbReference type="ARBA" id="ARBA00022917"/>
    </source>
</evidence>
<dbReference type="CDD" id="cd01887">
    <property type="entry name" value="IF2_eIF5B"/>
    <property type="match status" value="1"/>
</dbReference>
<dbReference type="SUPFAM" id="SSF52540">
    <property type="entry name" value="P-loop containing nucleoside triphosphate hydrolases"/>
    <property type="match status" value="1"/>
</dbReference>
<evidence type="ECO:0000256" key="6">
    <source>
        <dbReference type="ARBA" id="ARBA00023134"/>
    </source>
</evidence>
<gene>
    <name evidence="8 11" type="primary">infB</name>
    <name evidence="11" type="ORF">ESOMN_v1c03150</name>
</gene>
<comment type="similarity">
    <text evidence="1 8 9">Belongs to the TRAFAC class translation factor GTPase superfamily. Classic translation factor GTPase family. IF-2 subfamily.</text>
</comment>
<evidence type="ECO:0000256" key="8">
    <source>
        <dbReference type="HAMAP-Rule" id="MF_00100"/>
    </source>
</evidence>
<evidence type="ECO:0000259" key="10">
    <source>
        <dbReference type="PROSITE" id="PS51722"/>
    </source>
</evidence>
<dbReference type="Gene3D" id="3.40.50.300">
    <property type="entry name" value="P-loop containing nucleotide triphosphate hydrolases"/>
    <property type="match status" value="1"/>
</dbReference>
<dbReference type="InterPro" id="IPR053905">
    <property type="entry name" value="EF-G-like_DII"/>
</dbReference>